<keyword evidence="3 4" id="KW-0456">Lyase</keyword>
<keyword evidence="2 4" id="KW-0819">tRNA processing</keyword>
<dbReference type="InterPro" id="IPR006677">
    <property type="entry name" value="tRNA_intron_Endonuc_cat-like"/>
</dbReference>
<evidence type="ECO:0000256" key="3">
    <source>
        <dbReference type="ARBA" id="ARBA00023239"/>
    </source>
</evidence>
<evidence type="ECO:0000313" key="9">
    <source>
        <dbReference type="EMBL" id="ORZ06361.1"/>
    </source>
</evidence>
<feature type="compositionally biased region" description="Polar residues" evidence="6">
    <location>
        <begin position="178"/>
        <end position="199"/>
    </location>
</feature>
<dbReference type="PANTHER" id="PTHR21227:SF0">
    <property type="entry name" value="TRNA-SPLICING ENDONUCLEASE SUBUNIT SEN2"/>
    <property type="match status" value="1"/>
</dbReference>
<evidence type="ECO:0000256" key="5">
    <source>
        <dbReference type="PIRSR" id="PIRSR011789-1"/>
    </source>
</evidence>
<evidence type="ECO:0000256" key="7">
    <source>
        <dbReference type="SAM" id="SignalP"/>
    </source>
</evidence>
<feature type="active site" evidence="5">
    <location>
        <position position="349"/>
    </location>
</feature>
<dbReference type="AlphaFoldDB" id="A0A1Y2GBM8"/>
<feature type="signal peptide" evidence="7">
    <location>
        <begin position="1"/>
        <end position="21"/>
    </location>
</feature>
<feature type="compositionally biased region" description="Polar residues" evidence="6">
    <location>
        <begin position="209"/>
        <end position="225"/>
    </location>
</feature>
<dbReference type="EC" id="4.6.1.16" evidence="4"/>
<feature type="region of interest" description="Disordered" evidence="6">
    <location>
        <begin position="209"/>
        <end position="228"/>
    </location>
</feature>
<gene>
    <name evidence="9" type="ORF">BCR41DRAFT_169385</name>
</gene>
<feature type="active site" evidence="5">
    <location>
        <position position="341"/>
    </location>
</feature>
<accession>A0A1Y2GBM8</accession>
<dbReference type="EMBL" id="MCFF01000046">
    <property type="protein sequence ID" value="ORZ06361.1"/>
    <property type="molecule type" value="Genomic_DNA"/>
</dbReference>
<evidence type="ECO:0000256" key="1">
    <source>
        <dbReference type="ARBA" id="ARBA00008078"/>
    </source>
</evidence>
<reference evidence="9 10" key="1">
    <citation type="submission" date="2016-07" db="EMBL/GenBank/DDBJ databases">
        <title>Pervasive Adenine N6-methylation of Active Genes in Fungi.</title>
        <authorList>
            <consortium name="DOE Joint Genome Institute"/>
            <person name="Mondo S.J."/>
            <person name="Dannebaum R.O."/>
            <person name="Kuo R.C."/>
            <person name="Labutti K."/>
            <person name="Haridas S."/>
            <person name="Kuo A."/>
            <person name="Salamov A."/>
            <person name="Ahrendt S.R."/>
            <person name="Lipzen A."/>
            <person name="Sullivan W."/>
            <person name="Andreopoulos W.B."/>
            <person name="Clum A."/>
            <person name="Lindquist E."/>
            <person name="Daum C."/>
            <person name="Ramamoorthy G.K."/>
            <person name="Gryganskyi A."/>
            <person name="Culley D."/>
            <person name="Magnuson J.K."/>
            <person name="James T.Y."/>
            <person name="O'Malley M.A."/>
            <person name="Stajich J.E."/>
            <person name="Spatafora J.W."/>
            <person name="Visel A."/>
            <person name="Grigoriev I.V."/>
        </authorList>
    </citation>
    <scope>NUCLEOTIDE SEQUENCE [LARGE SCALE GENOMIC DNA]</scope>
    <source>
        <strain evidence="9 10">NRRL 3116</strain>
    </source>
</reference>
<dbReference type="FunCoup" id="A0A1Y2GBM8">
    <property type="interactions" value="22"/>
</dbReference>
<evidence type="ECO:0000313" key="10">
    <source>
        <dbReference type="Proteomes" id="UP000193648"/>
    </source>
</evidence>
<comment type="caution">
    <text evidence="9">The sequence shown here is derived from an EMBL/GenBank/DDBJ whole genome shotgun (WGS) entry which is preliminary data.</text>
</comment>
<proteinExistence type="inferred from homology"/>
<dbReference type="GO" id="GO:0000213">
    <property type="term" value="F:tRNA-intron lyase activity"/>
    <property type="evidence" value="ECO:0007669"/>
    <property type="project" value="UniProtKB-UniRule"/>
</dbReference>
<feature type="domain" description="tRNA intron endonuclease catalytic" evidence="8">
    <location>
        <begin position="311"/>
        <end position="419"/>
    </location>
</feature>
<feature type="region of interest" description="Disordered" evidence="6">
    <location>
        <begin position="171"/>
        <end position="204"/>
    </location>
</feature>
<feature type="chain" id="PRO_5011965800" description="tRNA-splicing endonuclease subunit Sen2" evidence="7">
    <location>
        <begin position="22"/>
        <end position="457"/>
    </location>
</feature>
<dbReference type="GO" id="GO:0003676">
    <property type="term" value="F:nucleic acid binding"/>
    <property type="evidence" value="ECO:0007669"/>
    <property type="project" value="InterPro"/>
</dbReference>
<dbReference type="OrthoDB" id="10249562at2759"/>
<dbReference type="SUPFAM" id="SSF53032">
    <property type="entry name" value="tRNA-intron endonuclease catalytic domain-like"/>
    <property type="match status" value="1"/>
</dbReference>
<comment type="function">
    <text evidence="4">Constitutes one of the two catalytic subunit of the tRNA-splicing endonuclease complex, a complex responsible for identification and cleavage of the splice sites in pre-tRNA. It cleaves pre-tRNA at the 5'- and 3'-splice sites to release the intron. The products are an intron and two tRNA half-molecules bearing 2',3'-cyclic phosphate and 5'-OH termini. There are no conserved sequences at the splice sites, but the intron is invariably located at the same site in the gene, placing the splice sites an invariant distance from the constant structural features of the tRNA body.</text>
</comment>
<dbReference type="GO" id="GO:0000379">
    <property type="term" value="P:tRNA-type intron splice site recognition and cleavage"/>
    <property type="evidence" value="ECO:0007669"/>
    <property type="project" value="TreeGrafter"/>
</dbReference>
<dbReference type="InterPro" id="IPR036167">
    <property type="entry name" value="tRNA_intron_Endo_cat-like_sf"/>
</dbReference>
<dbReference type="PIRSF" id="PIRSF011789">
    <property type="entry name" value="tRNA_splic_SEN2"/>
    <property type="match status" value="1"/>
</dbReference>
<dbReference type="STRING" id="64571.A0A1Y2GBM8"/>
<evidence type="ECO:0000256" key="2">
    <source>
        <dbReference type="ARBA" id="ARBA00022694"/>
    </source>
</evidence>
<dbReference type="GeneID" id="33561544"/>
<dbReference type="Gene3D" id="3.40.1350.10">
    <property type="match status" value="1"/>
</dbReference>
<dbReference type="InterPro" id="IPR011856">
    <property type="entry name" value="tRNA_endonuc-like_dom_sf"/>
</dbReference>
<dbReference type="Proteomes" id="UP000193648">
    <property type="component" value="Unassembled WGS sequence"/>
</dbReference>
<evidence type="ECO:0000259" key="8">
    <source>
        <dbReference type="Pfam" id="PF01974"/>
    </source>
</evidence>
<dbReference type="PANTHER" id="PTHR21227">
    <property type="entry name" value="TRNA-SPLICING ENDONUCLEASE SUBUNIT SEN2"/>
    <property type="match status" value="1"/>
</dbReference>
<dbReference type="GO" id="GO:0000214">
    <property type="term" value="C:tRNA-intron endonuclease complex"/>
    <property type="evidence" value="ECO:0007669"/>
    <property type="project" value="UniProtKB-UniRule"/>
</dbReference>
<keyword evidence="7" id="KW-0732">Signal</keyword>
<keyword evidence="10" id="KW-1185">Reference proteome</keyword>
<dbReference type="CDD" id="cd22363">
    <property type="entry name" value="tRNA-intron_lyase_C"/>
    <property type="match status" value="1"/>
</dbReference>
<evidence type="ECO:0000256" key="4">
    <source>
        <dbReference type="PIRNR" id="PIRNR011789"/>
    </source>
</evidence>
<dbReference type="Pfam" id="PF01974">
    <property type="entry name" value="tRNA_int_endo"/>
    <property type="match status" value="1"/>
</dbReference>
<dbReference type="InterPro" id="IPR016589">
    <property type="entry name" value="tRNA_splic_SEN2"/>
</dbReference>
<dbReference type="InParanoid" id="A0A1Y2GBM8"/>
<protein>
    <recommendedName>
        <fullName evidence="4">tRNA-splicing endonuclease subunit Sen2</fullName>
        <ecNumber evidence="4">4.6.1.16</ecNumber>
    </recommendedName>
</protein>
<evidence type="ECO:0000256" key="6">
    <source>
        <dbReference type="SAM" id="MobiDB-lite"/>
    </source>
</evidence>
<sequence>MRQWLRGAMDLLHVLSRTAFSLKLLHVMTTKKSNALKRQQYGIALPLLCLQQDSLQPSLETKDQCAQKQILRSRWKPLNEILRYVSIWTRQLYPQSGNLVIPPELIQAEFHPLGRSVWVKNENDMEKLFRQGFFGKGTLSRSEATWRQRIAGDAQGMRLEDITRQRRIERARLKEQKTSSPSGLLPTQTSGDPSPSSLKPSVIPLIDTDTTSSGQLQSTAAPSKITSRDAIATDGKKNINAKNSEENYEHLQLSLEEAMFLVFAIECIYITTAAATTTTKPVTMSIQECWLKFIKACNVNPTMEITVDNPFIVRYAAYHHYRSQGWVVKDGLKYGSDFLLYRKGMVFGHSQYAIKVISCNSQDEHQIGASKPLTGTLLQPFLSSTPGICQPHPALSWQWLLTINRVVSQVQKTVILCHVLYPSHATKKQLSHPRTALPLYKVAEIGIKRFIPERNRT</sequence>
<name>A0A1Y2GBM8_9FUNG</name>
<organism evidence="9 10">
    <name type="scientific">Lobosporangium transversale</name>
    <dbReference type="NCBI Taxonomy" id="64571"/>
    <lineage>
        <taxon>Eukaryota</taxon>
        <taxon>Fungi</taxon>
        <taxon>Fungi incertae sedis</taxon>
        <taxon>Mucoromycota</taxon>
        <taxon>Mortierellomycotina</taxon>
        <taxon>Mortierellomycetes</taxon>
        <taxon>Mortierellales</taxon>
        <taxon>Mortierellaceae</taxon>
        <taxon>Lobosporangium</taxon>
    </lineage>
</organism>
<comment type="similarity">
    <text evidence="1 4">Belongs to the tRNA-intron endonuclease family.</text>
</comment>
<dbReference type="RefSeq" id="XP_021877524.1">
    <property type="nucleotide sequence ID" value="XM_022019699.1"/>
</dbReference>
<feature type="active site" evidence="5">
    <location>
        <position position="412"/>
    </location>
</feature>
<dbReference type="InterPro" id="IPR006676">
    <property type="entry name" value="tRNA_splic"/>
</dbReference>
<dbReference type="GO" id="GO:0005737">
    <property type="term" value="C:cytoplasm"/>
    <property type="evidence" value="ECO:0007669"/>
    <property type="project" value="TreeGrafter"/>
</dbReference>